<keyword evidence="2" id="KW-0732">Signal</keyword>
<evidence type="ECO:0000259" key="3">
    <source>
        <dbReference type="Pfam" id="PF13407"/>
    </source>
</evidence>
<evidence type="ECO:0000313" key="5">
    <source>
        <dbReference type="Proteomes" id="UP000331127"/>
    </source>
</evidence>
<dbReference type="GO" id="GO:0030246">
    <property type="term" value="F:carbohydrate binding"/>
    <property type="evidence" value="ECO:0007669"/>
    <property type="project" value="TreeGrafter"/>
</dbReference>
<evidence type="ECO:0000256" key="2">
    <source>
        <dbReference type="ARBA" id="ARBA00022729"/>
    </source>
</evidence>
<dbReference type="InterPro" id="IPR025997">
    <property type="entry name" value="SBP_2_dom"/>
</dbReference>
<protein>
    <submittedName>
        <fullName evidence="4">Solute-binding protein</fullName>
    </submittedName>
</protein>
<dbReference type="OrthoDB" id="9773673at2"/>
<dbReference type="Pfam" id="PF13407">
    <property type="entry name" value="Peripla_BP_4"/>
    <property type="match status" value="1"/>
</dbReference>
<sequence>MKRSHIATAAGLVLVAALSTGCGNGSTGSASSGSGDGGTDGGTIAFLLKENKTARWEMFDRPYFTEALSVQCPACKLLYNNAEQDSAKQQAQADAALANGAKVLVITPVDSKASAAIAQKAKAQNVPVIAYDALVQNAPIDFYVSFQNEEVGKLQGDALVKKLTDDGTITKGQIVIINGAPTDANAAQFKKGAHTALDGKVTVGREYDTPDWSPDKAQTQMQQAITALGKDNIVGVYAANDGTAGGAVAAMRSAGFTTIPPLTGQDAELAAIQRIVAGQQYMTVYKAIKPEATAAATAAVALLKGQKPASNIAVDNGAGQVPSQLLVPVAVTIDNIKDTLIKDGFYTRDEICTAEFVAACTEAGL</sequence>
<proteinExistence type="predicted"/>
<dbReference type="RefSeq" id="WP_155352236.1">
    <property type="nucleotide sequence ID" value="NZ_BAAAHL010000022.1"/>
</dbReference>
<comment type="subcellular location">
    <subcellularLocation>
        <location evidence="1">Cell envelope</location>
    </subcellularLocation>
</comment>
<dbReference type="Proteomes" id="UP000331127">
    <property type="component" value="Unassembled WGS sequence"/>
</dbReference>
<dbReference type="SUPFAM" id="SSF53822">
    <property type="entry name" value="Periplasmic binding protein-like I"/>
    <property type="match status" value="1"/>
</dbReference>
<dbReference type="GO" id="GO:0030288">
    <property type="term" value="C:outer membrane-bounded periplasmic space"/>
    <property type="evidence" value="ECO:0007669"/>
    <property type="project" value="TreeGrafter"/>
</dbReference>
<keyword evidence="5" id="KW-1185">Reference proteome</keyword>
<accession>A0A5M3WE12</accession>
<comment type="caution">
    <text evidence="4">The sequence shown here is derived from an EMBL/GenBank/DDBJ whole genome shotgun (WGS) entry which is preliminary data.</text>
</comment>
<dbReference type="AlphaFoldDB" id="A0A5M3WE12"/>
<evidence type="ECO:0000256" key="1">
    <source>
        <dbReference type="ARBA" id="ARBA00004196"/>
    </source>
</evidence>
<evidence type="ECO:0000313" key="4">
    <source>
        <dbReference type="EMBL" id="GES06490.1"/>
    </source>
</evidence>
<dbReference type="EMBL" id="BLAE01000003">
    <property type="protein sequence ID" value="GES06490.1"/>
    <property type="molecule type" value="Genomic_DNA"/>
</dbReference>
<dbReference type="InterPro" id="IPR050555">
    <property type="entry name" value="Bact_Solute-Bind_Prot2"/>
</dbReference>
<organism evidence="4 5">
    <name type="scientific">Acrocarpospora macrocephala</name>
    <dbReference type="NCBI Taxonomy" id="150177"/>
    <lineage>
        <taxon>Bacteria</taxon>
        <taxon>Bacillati</taxon>
        <taxon>Actinomycetota</taxon>
        <taxon>Actinomycetes</taxon>
        <taxon>Streptosporangiales</taxon>
        <taxon>Streptosporangiaceae</taxon>
        <taxon>Acrocarpospora</taxon>
    </lineage>
</organism>
<gene>
    <name evidence="4" type="ORF">Amac_000850</name>
</gene>
<dbReference type="PANTHER" id="PTHR30036">
    <property type="entry name" value="D-XYLOSE-BINDING PERIPLASMIC PROTEIN"/>
    <property type="match status" value="1"/>
</dbReference>
<dbReference type="PROSITE" id="PS51257">
    <property type="entry name" value="PROKAR_LIPOPROTEIN"/>
    <property type="match status" value="1"/>
</dbReference>
<dbReference type="InterPro" id="IPR028082">
    <property type="entry name" value="Peripla_BP_I"/>
</dbReference>
<feature type="domain" description="Periplasmic binding protein" evidence="3">
    <location>
        <begin position="44"/>
        <end position="307"/>
    </location>
</feature>
<reference evidence="4 5" key="1">
    <citation type="submission" date="2019-10" db="EMBL/GenBank/DDBJ databases">
        <title>Whole genome shotgun sequence of Acrocarpospora macrocephala NBRC 16266.</title>
        <authorList>
            <person name="Ichikawa N."/>
            <person name="Kimura A."/>
            <person name="Kitahashi Y."/>
            <person name="Komaki H."/>
            <person name="Oguchi A."/>
        </authorList>
    </citation>
    <scope>NUCLEOTIDE SEQUENCE [LARGE SCALE GENOMIC DNA]</scope>
    <source>
        <strain evidence="4 5">NBRC 16266</strain>
    </source>
</reference>
<dbReference type="PANTHER" id="PTHR30036:SF1">
    <property type="entry name" value="D-XYLOSE-BINDING PERIPLASMIC PROTEIN"/>
    <property type="match status" value="1"/>
</dbReference>
<name>A0A5M3WE12_9ACTN</name>
<dbReference type="Gene3D" id="3.40.50.2300">
    <property type="match status" value="2"/>
</dbReference>